<feature type="transmembrane region" description="Helical" evidence="13">
    <location>
        <begin position="6"/>
        <end position="25"/>
    </location>
</feature>
<dbReference type="Proteomes" id="UP000812440">
    <property type="component" value="Unassembled WGS sequence"/>
</dbReference>
<sequence>MTENALRILLRLTVLAFFFLAGFYYKITKLLDHRHLSPRFQNAEERLLRNPSVSLPAATTRHPLAPPYPFPYKFLMNLQEKCQNQDPFLVLLVTSVSHDITSRMAVRETWGNKSNYGDVNVVTVFLVGLSSVATDKVQQLLEEENSIYGDIVQQDFMDTYYNLTLKTLMGIEWVAKYCPTASYVMKTDSDMFLNVEYLVYNVLVPGNPVHTNLYTGKISVNVTPIRNESQKWYVPKEIYPSDFYPPYCLGSGYVFSASLAQKVYNVAQVIEMMPMEDVFIGMCMKMLNISITKNTRSIFNGGWKKYNRCLFTKLVTVHSYGGEDLKEVWMDFWSKRKSECPK</sequence>
<evidence type="ECO:0000256" key="6">
    <source>
        <dbReference type="ARBA" id="ARBA00022692"/>
    </source>
</evidence>
<dbReference type="OrthoDB" id="5957813at2759"/>
<name>A0A8T2IH47_9PIPI</name>
<evidence type="ECO:0000256" key="11">
    <source>
        <dbReference type="ARBA" id="ARBA00023136"/>
    </source>
</evidence>
<comment type="caution">
    <text evidence="14">The sequence shown here is derived from an EMBL/GenBank/DDBJ whole genome shotgun (WGS) entry which is preliminary data.</text>
</comment>
<dbReference type="Pfam" id="PF01762">
    <property type="entry name" value="Galactosyl_T"/>
    <property type="match status" value="1"/>
</dbReference>
<protein>
    <recommendedName>
        <fullName evidence="13">Hexosyltransferase</fullName>
        <ecNumber evidence="13">2.4.1.-</ecNumber>
    </recommendedName>
</protein>
<organism evidence="14 15">
    <name type="scientific">Hymenochirus boettgeri</name>
    <name type="common">Congo dwarf clawed frog</name>
    <dbReference type="NCBI Taxonomy" id="247094"/>
    <lineage>
        <taxon>Eukaryota</taxon>
        <taxon>Metazoa</taxon>
        <taxon>Chordata</taxon>
        <taxon>Craniata</taxon>
        <taxon>Vertebrata</taxon>
        <taxon>Euteleostomi</taxon>
        <taxon>Amphibia</taxon>
        <taxon>Batrachia</taxon>
        <taxon>Anura</taxon>
        <taxon>Pipoidea</taxon>
        <taxon>Pipidae</taxon>
        <taxon>Pipinae</taxon>
        <taxon>Hymenochirus</taxon>
    </lineage>
</organism>
<dbReference type="GO" id="GO:0008499">
    <property type="term" value="F:N-acetyl-beta-D-glucosaminide beta-(1,3)-galactosyltransferase activity"/>
    <property type="evidence" value="ECO:0007669"/>
    <property type="project" value="TreeGrafter"/>
</dbReference>
<keyword evidence="11 13" id="KW-0472">Membrane</keyword>
<evidence type="ECO:0000256" key="5">
    <source>
        <dbReference type="ARBA" id="ARBA00022679"/>
    </source>
</evidence>
<comment type="pathway">
    <text evidence="2">Protein modification; protein glycosylation.</text>
</comment>
<dbReference type="PANTHER" id="PTHR11214:SF151">
    <property type="entry name" value="HEXOSYLTRANSFERASE"/>
    <property type="match status" value="1"/>
</dbReference>
<dbReference type="GO" id="GO:0000139">
    <property type="term" value="C:Golgi membrane"/>
    <property type="evidence" value="ECO:0007669"/>
    <property type="project" value="UniProtKB-SubCell"/>
</dbReference>
<proteinExistence type="inferred from homology"/>
<dbReference type="GO" id="GO:0006493">
    <property type="term" value="P:protein O-linked glycosylation"/>
    <property type="evidence" value="ECO:0007669"/>
    <property type="project" value="TreeGrafter"/>
</dbReference>
<dbReference type="Gene3D" id="3.90.550.50">
    <property type="match status" value="1"/>
</dbReference>
<dbReference type="EMBL" id="JAACNH010001040">
    <property type="protein sequence ID" value="KAG8430390.1"/>
    <property type="molecule type" value="Genomic_DNA"/>
</dbReference>
<reference evidence="14" key="1">
    <citation type="thesis" date="2020" institute="ProQuest LLC" country="789 East Eisenhower Parkway, Ann Arbor, MI, USA">
        <title>Comparative Genomics and Chromosome Evolution.</title>
        <authorList>
            <person name="Mudd A.B."/>
        </authorList>
    </citation>
    <scope>NUCLEOTIDE SEQUENCE</scope>
    <source>
        <strain evidence="14">Female2</strain>
        <tissue evidence="14">Blood</tissue>
    </source>
</reference>
<keyword evidence="4 13" id="KW-0328">Glycosyltransferase</keyword>
<keyword evidence="10" id="KW-0443">Lipid metabolism</keyword>
<keyword evidence="7 13" id="KW-0735">Signal-anchor</keyword>
<dbReference type="GO" id="GO:0006629">
    <property type="term" value="P:lipid metabolic process"/>
    <property type="evidence" value="ECO:0007669"/>
    <property type="project" value="UniProtKB-KW"/>
</dbReference>
<evidence type="ECO:0000313" key="14">
    <source>
        <dbReference type="EMBL" id="KAG8430390.1"/>
    </source>
</evidence>
<dbReference type="AlphaFoldDB" id="A0A8T2IH47"/>
<comment type="subcellular location">
    <subcellularLocation>
        <location evidence="1 13">Golgi apparatus membrane</location>
        <topology evidence="1 13">Single-pass type II membrane protein</topology>
    </subcellularLocation>
</comment>
<evidence type="ECO:0000256" key="9">
    <source>
        <dbReference type="ARBA" id="ARBA00023034"/>
    </source>
</evidence>
<dbReference type="InterPro" id="IPR002659">
    <property type="entry name" value="Glyco_trans_31"/>
</dbReference>
<keyword evidence="12" id="KW-0325">Glycoprotein</keyword>
<keyword evidence="8 13" id="KW-1133">Transmembrane helix</keyword>
<evidence type="ECO:0000256" key="10">
    <source>
        <dbReference type="ARBA" id="ARBA00023098"/>
    </source>
</evidence>
<keyword evidence="9 13" id="KW-0333">Golgi apparatus</keyword>
<evidence type="ECO:0000256" key="4">
    <source>
        <dbReference type="ARBA" id="ARBA00022676"/>
    </source>
</evidence>
<evidence type="ECO:0000256" key="3">
    <source>
        <dbReference type="ARBA" id="ARBA00008661"/>
    </source>
</evidence>
<evidence type="ECO:0000256" key="1">
    <source>
        <dbReference type="ARBA" id="ARBA00004323"/>
    </source>
</evidence>
<evidence type="ECO:0000256" key="7">
    <source>
        <dbReference type="ARBA" id="ARBA00022968"/>
    </source>
</evidence>
<evidence type="ECO:0000313" key="15">
    <source>
        <dbReference type="Proteomes" id="UP000812440"/>
    </source>
</evidence>
<evidence type="ECO:0000256" key="8">
    <source>
        <dbReference type="ARBA" id="ARBA00022989"/>
    </source>
</evidence>
<keyword evidence="5" id="KW-0808">Transferase</keyword>
<dbReference type="FunFam" id="3.90.550.50:FF:000001">
    <property type="entry name" value="Hexosyltransferase"/>
    <property type="match status" value="1"/>
</dbReference>
<accession>A0A8T2IH47</accession>
<dbReference type="EC" id="2.4.1.-" evidence="13"/>
<dbReference type="PANTHER" id="PTHR11214">
    <property type="entry name" value="BETA-1,3-N-ACETYLGLUCOSAMINYLTRANSFERASE"/>
    <property type="match status" value="1"/>
</dbReference>
<comment type="similarity">
    <text evidence="3 13">Belongs to the glycosyltransferase 31 family.</text>
</comment>
<evidence type="ECO:0000256" key="2">
    <source>
        <dbReference type="ARBA" id="ARBA00004922"/>
    </source>
</evidence>
<gene>
    <name evidence="14" type="ORF">GDO86_017897</name>
</gene>
<evidence type="ECO:0000256" key="12">
    <source>
        <dbReference type="ARBA" id="ARBA00023180"/>
    </source>
</evidence>
<evidence type="ECO:0000256" key="13">
    <source>
        <dbReference type="RuleBase" id="RU363063"/>
    </source>
</evidence>
<keyword evidence="6 13" id="KW-0812">Transmembrane</keyword>
<keyword evidence="15" id="KW-1185">Reference proteome</keyword>